<evidence type="ECO:0000256" key="1">
    <source>
        <dbReference type="SAM" id="MobiDB-lite"/>
    </source>
</evidence>
<evidence type="ECO:0000313" key="2">
    <source>
        <dbReference type="EMBL" id="RMJ10884.1"/>
    </source>
</evidence>
<reference evidence="2 3" key="1">
    <citation type="submission" date="2017-06" db="EMBL/GenBank/DDBJ databases">
        <title>Comparative genomic analysis of Ambrosia Fusariam Clade fungi.</title>
        <authorList>
            <person name="Stajich J.E."/>
            <person name="Carrillo J."/>
            <person name="Kijimoto T."/>
            <person name="Eskalen A."/>
            <person name="O'Donnell K."/>
            <person name="Kasson M."/>
        </authorList>
    </citation>
    <scope>NUCLEOTIDE SEQUENCE [LARGE SCALE GENOMIC DNA]</scope>
    <source>
        <strain evidence="2">UCR3666</strain>
    </source>
</reference>
<gene>
    <name evidence="2" type="ORF">CDV36_009460</name>
</gene>
<dbReference type="Pfam" id="PF13650">
    <property type="entry name" value="Asp_protease_2"/>
    <property type="match status" value="1"/>
</dbReference>
<dbReference type="OrthoDB" id="6079484at2759"/>
<feature type="compositionally biased region" description="Polar residues" evidence="1">
    <location>
        <begin position="150"/>
        <end position="159"/>
    </location>
</feature>
<sequence length="586" mass="65374">MCYQLVERYSVCRCLYYQHAIDRCAAYGRPGHYIEQRTIFVSYDCSTHSSSNKPDEAKVAFRNISTSFKGLSSKGTDDMESTSREFHSDTFLSDDDDDDATGGNNVRLETESDDIPVSTSRQHIPAGHSDLELEPNESQASYSAAPGIASFSQTSASTESHAKHAITQREQQSSITWSPKNDNQLRSVTSYEVPGTINGIPVEALPDWGSAIEAISEAFARQHGFSIDATGTQTIRLPGGNITESVGRVVGDFKFQRESDVYQCQFHVLRDSVFDLVLGRRFLDLTKTLTDFSHRIVERVRPCYQKGSRLFLMGESPKDRLRCVVNGFEASALPDTGSELMLCSGDFVRRHGFTVHTGKKYQRQVVLIDGSTMRTDGMVTGAELQFDAPPVSSPSLDCSLYLSFITGLASLTSCKGNAPRKATFICDLYVIESLPYDIILSNEFIFQYGVFSRFQHLFYSTSPSTSPDEQASVDNSLLFIRTRRPGRLSRRQPPQTETNTISFQGGLSWERRWEVEEARRNRAMLRIASLPEPQNLGQGQPKATTGRAIYNFAKCEENASPWSTFPGGTCINRCTCAVDQVIDRER</sequence>
<evidence type="ECO:0000313" key="3">
    <source>
        <dbReference type="Proteomes" id="UP000277212"/>
    </source>
</evidence>
<proteinExistence type="predicted"/>
<keyword evidence="3" id="KW-1185">Reference proteome</keyword>
<protein>
    <submittedName>
        <fullName evidence="2">Uncharacterized protein</fullName>
    </submittedName>
</protein>
<dbReference type="Gene3D" id="2.40.70.10">
    <property type="entry name" value="Acid Proteases"/>
    <property type="match status" value="2"/>
</dbReference>
<feature type="compositionally biased region" description="Basic and acidic residues" evidence="1">
    <location>
        <begin position="75"/>
        <end position="88"/>
    </location>
</feature>
<dbReference type="AlphaFoldDB" id="A0A3M2S018"/>
<dbReference type="InterPro" id="IPR021109">
    <property type="entry name" value="Peptidase_aspartic_dom_sf"/>
</dbReference>
<accession>A0A3M2S018</accession>
<dbReference type="SUPFAM" id="SSF50630">
    <property type="entry name" value="Acid proteases"/>
    <property type="match status" value="1"/>
</dbReference>
<comment type="caution">
    <text evidence="2">The sequence shown here is derived from an EMBL/GenBank/DDBJ whole genome shotgun (WGS) entry which is preliminary data.</text>
</comment>
<organism evidence="2 3">
    <name type="scientific">Fusarium kuroshium</name>
    <dbReference type="NCBI Taxonomy" id="2010991"/>
    <lineage>
        <taxon>Eukaryota</taxon>
        <taxon>Fungi</taxon>
        <taxon>Dikarya</taxon>
        <taxon>Ascomycota</taxon>
        <taxon>Pezizomycotina</taxon>
        <taxon>Sordariomycetes</taxon>
        <taxon>Hypocreomycetidae</taxon>
        <taxon>Hypocreales</taxon>
        <taxon>Nectriaceae</taxon>
        <taxon>Fusarium</taxon>
        <taxon>Fusarium solani species complex</taxon>
    </lineage>
</organism>
<dbReference type="EMBL" id="NKUJ01000186">
    <property type="protein sequence ID" value="RMJ10884.1"/>
    <property type="molecule type" value="Genomic_DNA"/>
</dbReference>
<name>A0A3M2S018_9HYPO</name>
<dbReference type="Proteomes" id="UP000277212">
    <property type="component" value="Unassembled WGS sequence"/>
</dbReference>
<feature type="compositionally biased region" description="Polar residues" evidence="1">
    <location>
        <begin position="168"/>
        <end position="181"/>
    </location>
</feature>
<feature type="region of interest" description="Disordered" evidence="1">
    <location>
        <begin position="71"/>
        <end position="181"/>
    </location>
</feature>
<dbReference type="STRING" id="2010991.A0A3M2S018"/>
<dbReference type="CDD" id="cd00303">
    <property type="entry name" value="retropepsin_like"/>
    <property type="match status" value="2"/>
</dbReference>